<dbReference type="InterPro" id="IPR013783">
    <property type="entry name" value="Ig-like_fold"/>
</dbReference>
<keyword evidence="4" id="KW-0325">Glycoprotein</keyword>
<comment type="subcellular location">
    <subcellularLocation>
        <location evidence="1">Membrane</location>
        <topology evidence="1">Single-pass type I membrane protein</topology>
    </subcellularLocation>
</comment>
<dbReference type="EMBL" id="MRZV01000361">
    <property type="protein sequence ID" value="PIK51672.1"/>
    <property type="molecule type" value="Genomic_DNA"/>
</dbReference>
<reference evidence="8 9" key="1">
    <citation type="journal article" date="2017" name="PLoS Biol.">
        <title>The sea cucumber genome provides insights into morphological evolution and visceral regeneration.</title>
        <authorList>
            <person name="Zhang X."/>
            <person name="Sun L."/>
            <person name="Yuan J."/>
            <person name="Sun Y."/>
            <person name="Gao Y."/>
            <person name="Zhang L."/>
            <person name="Li S."/>
            <person name="Dai H."/>
            <person name="Hamel J.F."/>
            <person name="Liu C."/>
            <person name="Yu Y."/>
            <person name="Liu S."/>
            <person name="Lin W."/>
            <person name="Guo K."/>
            <person name="Jin S."/>
            <person name="Xu P."/>
            <person name="Storey K.B."/>
            <person name="Huan P."/>
            <person name="Zhang T."/>
            <person name="Zhou Y."/>
            <person name="Zhang J."/>
            <person name="Lin C."/>
            <person name="Li X."/>
            <person name="Xing L."/>
            <person name="Huo D."/>
            <person name="Sun M."/>
            <person name="Wang L."/>
            <person name="Mercier A."/>
            <person name="Li F."/>
            <person name="Yang H."/>
            <person name="Xiang J."/>
        </authorList>
    </citation>
    <scope>NUCLEOTIDE SEQUENCE [LARGE SCALE GENOMIC DNA]</scope>
    <source>
        <strain evidence="8">Shaxun</strain>
        <tissue evidence="8">Muscle</tissue>
    </source>
</reference>
<protein>
    <recommendedName>
        <fullName evidence="7">Ig-like domain-containing protein</fullName>
    </recommendedName>
</protein>
<evidence type="ECO:0000259" key="7">
    <source>
        <dbReference type="PROSITE" id="PS50835"/>
    </source>
</evidence>
<dbReference type="Proteomes" id="UP000230750">
    <property type="component" value="Unassembled WGS sequence"/>
</dbReference>
<sequence>MDTIWIVVIFISLYSSNSAHPSVPSIVVHEGQSAEISCLAKGNHDAYFWWKGEYLHNSTEIASFVRGTPSGPSGSYKATENGTLFIKKVSLNDEGKYICRVLSELSDCNGEILVYVKASIPDFALDIDLCDGDASCVIQITPSKSTMLTCQATDASPSMELKWFNGSSEITEGIESESPVMTGTSRVISATLNVAPECTGSLICQAVDTKTKDVSGKFAHVQLQLPGYFFLLKV</sequence>
<evidence type="ECO:0000256" key="3">
    <source>
        <dbReference type="ARBA" id="ARBA00023157"/>
    </source>
</evidence>
<evidence type="ECO:0000256" key="2">
    <source>
        <dbReference type="ARBA" id="ARBA00023136"/>
    </source>
</evidence>
<evidence type="ECO:0000256" key="6">
    <source>
        <dbReference type="SAM" id="SignalP"/>
    </source>
</evidence>
<dbReference type="OrthoDB" id="10012075at2759"/>
<name>A0A2G8KUL9_STIJA</name>
<dbReference type="Gene3D" id="2.60.40.10">
    <property type="entry name" value="Immunoglobulins"/>
    <property type="match status" value="2"/>
</dbReference>
<feature type="chain" id="PRO_5013634451" description="Ig-like domain-containing protein" evidence="6">
    <location>
        <begin position="20"/>
        <end position="234"/>
    </location>
</feature>
<dbReference type="InterPro" id="IPR003599">
    <property type="entry name" value="Ig_sub"/>
</dbReference>
<dbReference type="Pfam" id="PF13927">
    <property type="entry name" value="Ig_3"/>
    <property type="match status" value="1"/>
</dbReference>
<dbReference type="STRING" id="307972.A0A2G8KUL9"/>
<proteinExistence type="predicted"/>
<dbReference type="InterPro" id="IPR003598">
    <property type="entry name" value="Ig_sub2"/>
</dbReference>
<comment type="caution">
    <text evidence="8">The sequence shown here is derived from an EMBL/GenBank/DDBJ whole genome shotgun (WGS) entry which is preliminary data.</text>
</comment>
<keyword evidence="3" id="KW-1015">Disulfide bond</keyword>
<keyword evidence="5" id="KW-0393">Immunoglobulin domain</keyword>
<keyword evidence="9" id="KW-1185">Reference proteome</keyword>
<feature type="signal peptide" evidence="6">
    <location>
        <begin position="1"/>
        <end position="19"/>
    </location>
</feature>
<feature type="domain" description="Ig-like" evidence="7">
    <location>
        <begin position="121"/>
        <end position="215"/>
    </location>
</feature>
<dbReference type="SMART" id="SM00408">
    <property type="entry name" value="IGc2"/>
    <property type="match status" value="1"/>
</dbReference>
<dbReference type="GO" id="GO:0016020">
    <property type="term" value="C:membrane"/>
    <property type="evidence" value="ECO:0007669"/>
    <property type="project" value="UniProtKB-SubCell"/>
</dbReference>
<keyword evidence="2" id="KW-0472">Membrane</keyword>
<dbReference type="PANTHER" id="PTHR11640">
    <property type="entry name" value="NEPHRIN"/>
    <property type="match status" value="1"/>
</dbReference>
<dbReference type="PROSITE" id="PS50835">
    <property type="entry name" value="IG_LIKE"/>
    <property type="match status" value="2"/>
</dbReference>
<evidence type="ECO:0000313" key="8">
    <source>
        <dbReference type="EMBL" id="PIK51672.1"/>
    </source>
</evidence>
<dbReference type="AlphaFoldDB" id="A0A2G8KUL9"/>
<organism evidence="8 9">
    <name type="scientific">Stichopus japonicus</name>
    <name type="common">Sea cucumber</name>
    <dbReference type="NCBI Taxonomy" id="307972"/>
    <lineage>
        <taxon>Eukaryota</taxon>
        <taxon>Metazoa</taxon>
        <taxon>Echinodermata</taxon>
        <taxon>Eleutherozoa</taxon>
        <taxon>Echinozoa</taxon>
        <taxon>Holothuroidea</taxon>
        <taxon>Aspidochirotacea</taxon>
        <taxon>Aspidochirotida</taxon>
        <taxon>Stichopodidae</taxon>
        <taxon>Apostichopus</taxon>
    </lineage>
</organism>
<feature type="domain" description="Ig-like" evidence="7">
    <location>
        <begin position="21"/>
        <end position="101"/>
    </location>
</feature>
<evidence type="ECO:0000256" key="5">
    <source>
        <dbReference type="ARBA" id="ARBA00023319"/>
    </source>
</evidence>
<evidence type="ECO:0000313" key="9">
    <source>
        <dbReference type="Proteomes" id="UP000230750"/>
    </source>
</evidence>
<dbReference type="InterPro" id="IPR007110">
    <property type="entry name" value="Ig-like_dom"/>
</dbReference>
<dbReference type="InterPro" id="IPR036179">
    <property type="entry name" value="Ig-like_dom_sf"/>
</dbReference>
<dbReference type="SUPFAM" id="SSF48726">
    <property type="entry name" value="Immunoglobulin"/>
    <property type="match status" value="2"/>
</dbReference>
<evidence type="ECO:0000256" key="1">
    <source>
        <dbReference type="ARBA" id="ARBA00004479"/>
    </source>
</evidence>
<keyword evidence="6" id="KW-0732">Signal</keyword>
<dbReference type="InterPro" id="IPR051275">
    <property type="entry name" value="Cell_adhesion_signaling"/>
</dbReference>
<accession>A0A2G8KUL9</accession>
<dbReference type="SMART" id="SM00409">
    <property type="entry name" value="IG"/>
    <property type="match status" value="2"/>
</dbReference>
<gene>
    <name evidence="8" type="ORF">BSL78_11434</name>
</gene>
<evidence type="ECO:0000256" key="4">
    <source>
        <dbReference type="ARBA" id="ARBA00023180"/>
    </source>
</evidence>